<name>A0A0R0HVF2_SOYBN</name>
<reference evidence="1" key="3">
    <citation type="submission" date="2018-07" db="EMBL/GenBank/DDBJ databases">
        <title>WGS assembly of Glycine max.</title>
        <authorList>
            <person name="Schmutz J."/>
            <person name="Cannon S."/>
            <person name="Schlueter J."/>
            <person name="Ma J."/>
            <person name="Mitros T."/>
            <person name="Nelson W."/>
            <person name="Hyten D."/>
            <person name="Song Q."/>
            <person name="Thelen J."/>
            <person name="Cheng J."/>
            <person name="Xu D."/>
            <person name="Hellsten U."/>
            <person name="May G."/>
            <person name="Yu Y."/>
            <person name="Sakurai T."/>
            <person name="Umezawa T."/>
            <person name="Bhattacharyya M."/>
            <person name="Sandhu D."/>
            <person name="Valliyodan B."/>
            <person name="Lindquist E."/>
            <person name="Peto M."/>
            <person name="Grant D."/>
            <person name="Shu S."/>
            <person name="Goodstein D."/>
            <person name="Barry K."/>
            <person name="Futrell-Griggs M."/>
            <person name="Abernathy B."/>
            <person name="Du J."/>
            <person name="Tian Z."/>
            <person name="Zhu L."/>
            <person name="Gill N."/>
            <person name="Joshi T."/>
            <person name="Libault M."/>
            <person name="Sethuraman A."/>
            <person name="Zhang X."/>
            <person name="Shinozaki K."/>
            <person name="Nguyen H."/>
            <person name="Wing R."/>
            <person name="Cregan P."/>
            <person name="Specht J."/>
            <person name="Grimwood J."/>
            <person name="Rokhsar D."/>
            <person name="Stacey G."/>
            <person name="Shoemaker R."/>
            <person name="Jackson S."/>
        </authorList>
    </citation>
    <scope>NUCLEOTIDE SEQUENCE</scope>
    <source>
        <tissue evidence="1">Callus</tissue>
    </source>
</reference>
<evidence type="ECO:0000313" key="3">
    <source>
        <dbReference type="Proteomes" id="UP000008827"/>
    </source>
</evidence>
<evidence type="ECO:0000313" key="1">
    <source>
        <dbReference type="EMBL" id="KRH30484.1"/>
    </source>
</evidence>
<protein>
    <recommendedName>
        <fullName evidence="4">Endonuclease/exonuclease/phosphatase domain-containing protein</fullName>
    </recommendedName>
</protein>
<dbReference type="Proteomes" id="UP000008827">
    <property type="component" value="Chromosome 11"/>
</dbReference>
<dbReference type="OrthoDB" id="1431999at2759"/>
<accession>A0A0R0HVF2</accession>
<reference evidence="1 2" key="1">
    <citation type="journal article" date="2010" name="Nature">
        <title>Genome sequence of the palaeopolyploid soybean.</title>
        <authorList>
            <person name="Schmutz J."/>
            <person name="Cannon S.B."/>
            <person name="Schlueter J."/>
            <person name="Ma J."/>
            <person name="Mitros T."/>
            <person name="Nelson W."/>
            <person name="Hyten D.L."/>
            <person name="Song Q."/>
            <person name="Thelen J.J."/>
            <person name="Cheng J."/>
            <person name="Xu D."/>
            <person name="Hellsten U."/>
            <person name="May G.D."/>
            <person name="Yu Y."/>
            <person name="Sakurai T."/>
            <person name="Umezawa T."/>
            <person name="Bhattacharyya M.K."/>
            <person name="Sandhu D."/>
            <person name="Valliyodan B."/>
            <person name="Lindquist E."/>
            <person name="Peto M."/>
            <person name="Grant D."/>
            <person name="Shu S."/>
            <person name="Goodstein D."/>
            <person name="Barry K."/>
            <person name="Futrell-Griggs M."/>
            <person name="Abernathy B."/>
            <person name="Du J."/>
            <person name="Tian Z."/>
            <person name="Zhu L."/>
            <person name="Gill N."/>
            <person name="Joshi T."/>
            <person name="Libault M."/>
            <person name="Sethuraman A."/>
            <person name="Zhang X.-C."/>
            <person name="Shinozaki K."/>
            <person name="Nguyen H.T."/>
            <person name="Wing R.A."/>
            <person name="Cregan P."/>
            <person name="Specht J."/>
            <person name="Grimwood J."/>
            <person name="Rokhsar D."/>
            <person name="Stacey G."/>
            <person name="Shoemaker R.C."/>
            <person name="Jackson S.A."/>
        </authorList>
    </citation>
    <scope>NUCLEOTIDE SEQUENCE [LARGE SCALE GENOMIC DNA]</scope>
    <source>
        <strain evidence="2">cv. Williams 82</strain>
        <tissue evidence="1">Callus</tissue>
    </source>
</reference>
<keyword evidence="3" id="KW-1185">Reference proteome</keyword>
<dbReference type="Gramene" id="KRH30484">
    <property type="protein sequence ID" value="KRH30484"/>
    <property type="gene ID" value="GLYMA_11G186800"/>
</dbReference>
<organism evidence="1">
    <name type="scientific">Glycine max</name>
    <name type="common">Soybean</name>
    <name type="synonym">Glycine hispida</name>
    <dbReference type="NCBI Taxonomy" id="3847"/>
    <lineage>
        <taxon>Eukaryota</taxon>
        <taxon>Viridiplantae</taxon>
        <taxon>Streptophyta</taxon>
        <taxon>Embryophyta</taxon>
        <taxon>Tracheophyta</taxon>
        <taxon>Spermatophyta</taxon>
        <taxon>Magnoliopsida</taxon>
        <taxon>eudicotyledons</taxon>
        <taxon>Gunneridae</taxon>
        <taxon>Pentapetalae</taxon>
        <taxon>rosids</taxon>
        <taxon>fabids</taxon>
        <taxon>Fabales</taxon>
        <taxon>Fabaceae</taxon>
        <taxon>Papilionoideae</taxon>
        <taxon>50 kb inversion clade</taxon>
        <taxon>NPAAA clade</taxon>
        <taxon>indigoferoid/millettioid clade</taxon>
        <taxon>Phaseoleae</taxon>
        <taxon>Glycine</taxon>
        <taxon>Glycine subgen. Soja</taxon>
    </lineage>
</organism>
<gene>
    <name evidence="1" type="ORF">GLYMA_11G186800</name>
</gene>
<evidence type="ECO:0000313" key="2">
    <source>
        <dbReference type="EnsemblPlants" id="KRH30484"/>
    </source>
</evidence>
<dbReference type="InParanoid" id="A0A0R0HVF2"/>
<reference evidence="2" key="2">
    <citation type="submission" date="2018-02" db="UniProtKB">
        <authorList>
            <consortium name="EnsemblPlants"/>
        </authorList>
    </citation>
    <scope>IDENTIFICATION</scope>
    <source>
        <strain evidence="2">Williams 82</strain>
    </source>
</reference>
<dbReference type="EMBL" id="CM000844">
    <property type="protein sequence ID" value="KRH30484.1"/>
    <property type="molecule type" value="Genomic_DNA"/>
</dbReference>
<dbReference type="EnsemblPlants" id="KRH30484">
    <property type="protein sequence ID" value="KRH30484"/>
    <property type="gene ID" value="GLYMA_11G186800"/>
</dbReference>
<evidence type="ECO:0008006" key="4">
    <source>
        <dbReference type="Google" id="ProtNLM"/>
    </source>
</evidence>
<dbReference type="PaxDb" id="3847-GLYMA11G30955.1"/>
<dbReference type="AlphaFoldDB" id="A0A0R0HVF2"/>
<proteinExistence type="predicted"/>
<sequence length="111" mass="12561">MGKFWGDLVVEEESDTGKEDQDALAFGAQFQRVISKSKKRSWSKGRRKLTPKGSTIPAVGMILYPSLVDMKILFWNIRGLANPKTKIVLKNLCLSNKPDFLFVSEPWSTIE</sequence>